<sequence length="96" mass="10249">MSEELVAKVREALAGIADPHMGISIVEMGIVGDIEVNEAEKTAKIVIKPTNPGCMSAANIAMQARINAEKLDEIDKAEIVVEGHMMADAICDMVNK</sequence>
<evidence type="ECO:0000313" key="2">
    <source>
        <dbReference type="EMBL" id="SCG85184.1"/>
    </source>
</evidence>
<dbReference type="PANTHER" id="PTHR42831">
    <property type="entry name" value="FE-S PROTEIN MATURATION AUXILIARY FACTOR YITW"/>
    <property type="match status" value="1"/>
</dbReference>
<dbReference type="AlphaFoldDB" id="A0A1D3L0K3"/>
<name>A0A1D3L0K3_9EURY</name>
<evidence type="ECO:0000259" key="1">
    <source>
        <dbReference type="Pfam" id="PF01883"/>
    </source>
</evidence>
<dbReference type="Proteomes" id="UP000094707">
    <property type="component" value="Chromosome I"/>
</dbReference>
<dbReference type="PATRIC" id="fig|129848.4.peg.613"/>
<dbReference type="Gene3D" id="3.30.300.130">
    <property type="entry name" value="Fe-S cluster assembly (FSCA)"/>
    <property type="match status" value="1"/>
</dbReference>
<dbReference type="KEGG" id="mcub:MCBB_0611"/>
<dbReference type="InterPro" id="IPR052339">
    <property type="entry name" value="Fe-S_Maturation_MIP18"/>
</dbReference>
<reference evidence="2 3" key="1">
    <citation type="submission" date="2016-08" db="EMBL/GenBank/DDBJ databases">
        <authorList>
            <person name="Seilhamer J.J."/>
        </authorList>
    </citation>
    <scope>NUCLEOTIDE SEQUENCE [LARGE SCALE GENOMIC DNA]</scope>
    <source>
        <strain evidence="2">Buetzberg</strain>
    </source>
</reference>
<dbReference type="InterPro" id="IPR034904">
    <property type="entry name" value="FSCA_dom_sf"/>
</dbReference>
<keyword evidence="3" id="KW-1185">Reference proteome</keyword>
<proteinExistence type="predicted"/>
<dbReference type="RefSeq" id="WP_071906378.1">
    <property type="nucleotide sequence ID" value="NZ_LT607756.1"/>
</dbReference>
<accession>A0A1D3L0K3</accession>
<dbReference type="SUPFAM" id="SSF117916">
    <property type="entry name" value="Fe-S cluster assembly (FSCA) domain-like"/>
    <property type="match status" value="1"/>
</dbReference>
<dbReference type="InterPro" id="IPR002744">
    <property type="entry name" value="MIP18-like"/>
</dbReference>
<dbReference type="Pfam" id="PF01883">
    <property type="entry name" value="FeS_assembly_P"/>
    <property type="match status" value="1"/>
</dbReference>
<feature type="domain" description="MIP18 family-like" evidence="1">
    <location>
        <begin position="7"/>
        <end position="79"/>
    </location>
</feature>
<organism evidence="2 3">
    <name type="scientific">Methanobacterium congolense</name>
    <dbReference type="NCBI Taxonomy" id="118062"/>
    <lineage>
        <taxon>Archaea</taxon>
        <taxon>Methanobacteriati</taxon>
        <taxon>Methanobacteriota</taxon>
        <taxon>Methanomada group</taxon>
        <taxon>Methanobacteria</taxon>
        <taxon>Methanobacteriales</taxon>
        <taxon>Methanobacteriaceae</taxon>
        <taxon>Methanobacterium</taxon>
    </lineage>
</organism>
<dbReference type="GeneID" id="30411467"/>
<dbReference type="EMBL" id="LT607756">
    <property type="protein sequence ID" value="SCG85184.1"/>
    <property type="molecule type" value="Genomic_DNA"/>
</dbReference>
<dbReference type="PANTHER" id="PTHR42831:SF1">
    <property type="entry name" value="FE-S PROTEIN MATURATION AUXILIARY FACTOR YITW"/>
    <property type="match status" value="1"/>
</dbReference>
<dbReference type="OrthoDB" id="371709at2157"/>
<evidence type="ECO:0000313" key="3">
    <source>
        <dbReference type="Proteomes" id="UP000094707"/>
    </source>
</evidence>
<gene>
    <name evidence="2" type="ORF">MCBB_0611</name>
</gene>
<dbReference type="STRING" id="118062.MCBB_0611"/>
<protein>
    <recommendedName>
        <fullName evidence="1">MIP18 family-like domain-containing protein</fullName>
    </recommendedName>
</protein>